<evidence type="ECO:0000256" key="1">
    <source>
        <dbReference type="SAM" id="MobiDB-lite"/>
    </source>
</evidence>
<evidence type="ECO:0000313" key="3">
    <source>
        <dbReference type="Proteomes" id="UP000289946"/>
    </source>
</evidence>
<accession>A0ABY0DI60</accession>
<proteinExistence type="predicted"/>
<sequence length="68" mass="7591">MRAQRSNPESLGEGSLDCFVASAQNCFAILSRAPRNDGICGWQRRSSNAHLHRRHTRVSSPDGQRKVL</sequence>
<dbReference type="EMBL" id="RDRA01000011">
    <property type="protein sequence ID" value="RXG92983.1"/>
    <property type="molecule type" value="Genomic_DNA"/>
</dbReference>
<name>A0ABY0DI60_9BRAD</name>
<protein>
    <submittedName>
        <fullName evidence="2">Uncharacterized protein</fullName>
    </submittedName>
</protein>
<comment type="caution">
    <text evidence="2">The sequence shown here is derived from an EMBL/GenBank/DDBJ whole genome shotgun (WGS) entry which is preliminary data.</text>
</comment>
<evidence type="ECO:0000313" key="2">
    <source>
        <dbReference type="EMBL" id="RXG92983.1"/>
    </source>
</evidence>
<gene>
    <name evidence="2" type="ORF">EAS62_19995</name>
</gene>
<feature type="region of interest" description="Disordered" evidence="1">
    <location>
        <begin position="44"/>
        <end position="68"/>
    </location>
</feature>
<reference evidence="2 3" key="1">
    <citation type="submission" date="2018-10" db="EMBL/GenBank/DDBJ databases">
        <title>Bradyrhizobium sp. nov., isolated from effective nodules of peanut in China.</title>
        <authorList>
            <person name="Li Y."/>
        </authorList>
    </citation>
    <scope>NUCLEOTIDE SEQUENCE [LARGE SCALE GENOMIC DNA]</scope>
    <source>
        <strain evidence="2 3">CCBAU 51781</strain>
    </source>
</reference>
<dbReference type="Proteomes" id="UP000289946">
    <property type="component" value="Unassembled WGS sequence"/>
</dbReference>
<keyword evidence="3" id="KW-1185">Reference proteome</keyword>
<organism evidence="2 3">
    <name type="scientific">Bradyrhizobium zhanjiangense</name>
    <dbReference type="NCBI Taxonomy" id="1325107"/>
    <lineage>
        <taxon>Bacteria</taxon>
        <taxon>Pseudomonadati</taxon>
        <taxon>Pseudomonadota</taxon>
        <taxon>Alphaproteobacteria</taxon>
        <taxon>Hyphomicrobiales</taxon>
        <taxon>Nitrobacteraceae</taxon>
        <taxon>Bradyrhizobium</taxon>
    </lineage>
</organism>